<evidence type="ECO:0000313" key="9">
    <source>
        <dbReference type="Proteomes" id="UP000515158"/>
    </source>
</evidence>
<dbReference type="RefSeq" id="XP_034239735.1">
    <property type="nucleotide sequence ID" value="XM_034383844.1"/>
</dbReference>
<dbReference type="PANTHER" id="PTHR12154">
    <property type="entry name" value="GLYCOSYL TRANSFERASE-RELATED"/>
    <property type="match status" value="1"/>
</dbReference>
<dbReference type="KEGG" id="tpal:117644409"/>
<name>A0A6P8YQX8_THRPL</name>
<feature type="transmembrane region" description="Helical" evidence="8">
    <location>
        <begin position="33"/>
        <end position="52"/>
    </location>
</feature>
<evidence type="ECO:0000313" key="11">
    <source>
        <dbReference type="RefSeq" id="XP_034239736.1"/>
    </source>
</evidence>
<dbReference type="RefSeq" id="XP_034239736.1">
    <property type="nucleotide sequence ID" value="XM_034383845.1"/>
</dbReference>
<keyword evidence="4 8" id="KW-0812">Transmembrane</keyword>
<keyword evidence="5" id="KW-0256">Endoplasmic reticulum</keyword>
<proteinExistence type="inferred from homology"/>
<dbReference type="Pfam" id="PF08660">
    <property type="entry name" value="Alg14"/>
    <property type="match status" value="1"/>
</dbReference>
<dbReference type="GO" id="GO:0006488">
    <property type="term" value="P:dolichol-linked oligosaccharide biosynthetic process"/>
    <property type="evidence" value="ECO:0007669"/>
    <property type="project" value="InterPro"/>
</dbReference>
<keyword evidence="9" id="KW-1185">Reference proteome</keyword>
<keyword evidence="6 8" id="KW-1133">Transmembrane helix</keyword>
<dbReference type="GO" id="GO:0043541">
    <property type="term" value="C:UDP-N-acetylglucosamine transferase complex"/>
    <property type="evidence" value="ECO:0007669"/>
    <property type="project" value="TreeGrafter"/>
</dbReference>
<evidence type="ECO:0000256" key="6">
    <source>
        <dbReference type="ARBA" id="ARBA00022989"/>
    </source>
</evidence>
<dbReference type="AlphaFoldDB" id="A0A6P8YQX8"/>
<dbReference type="Proteomes" id="UP000515158">
    <property type="component" value="Unplaced"/>
</dbReference>
<evidence type="ECO:0000313" key="10">
    <source>
        <dbReference type="RefSeq" id="XP_034239735.1"/>
    </source>
</evidence>
<accession>A0A6P8YQX8</accession>
<evidence type="ECO:0000256" key="2">
    <source>
        <dbReference type="ARBA" id="ARBA00009731"/>
    </source>
</evidence>
<dbReference type="GeneID" id="117644409"/>
<dbReference type="PANTHER" id="PTHR12154:SF4">
    <property type="entry name" value="UDP-N-ACETYLGLUCOSAMINE TRANSFERASE SUBUNIT ALG14 HOMOLOG"/>
    <property type="match status" value="1"/>
</dbReference>
<organism evidence="10">
    <name type="scientific">Thrips palmi</name>
    <name type="common">Melon thrips</name>
    <dbReference type="NCBI Taxonomy" id="161013"/>
    <lineage>
        <taxon>Eukaryota</taxon>
        <taxon>Metazoa</taxon>
        <taxon>Ecdysozoa</taxon>
        <taxon>Arthropoda</taxon>
        <taxon>Hexapoda</taxon>
        <taxon>Insecta</taxon>
        <taxon>Pterygota</taxon>
        <taxon>Neoptera</taxon>
        <taxon>Paraneoptera</taxon>
        <taxon>Thysanoptera</taxon>
        <taxon>Terebrantia</taxon>
        <taxon>Thripoidea</taxon>
        <taxon>Thripidae</taxon>
        <taxon>Thrips</taxon>
    </lineage>
</organism>
<dbReference type="CTD" id="199857"/>
<keyword evidence="7 8" id="KW-0472">Membrane</keyword>
<evidence type="ECO:0000256" key="4">
    <source>
        <dbReference type="ARBA" id="ARBA00022692"/>
    </source>
</evidence>
<reference evidence="10 11" key="1">
    <citation type="submission" date="2025-04" db="UniProtKB">
        <authorList>
            <consortium name="RefSeq"/>
        </authorList>
    </citation>
    <scope>IDENTIFICATION</scope>
    <source>
        <tissue evidence="10 11">Total insect</tissue>
    </source>
</reference>
<dbReference type="OrthoDB" id="17098at2759"/>
<dbReference type="GO" id="GO:0004577">
    <property type="term" value="F:N-acetylglucosaminyldiphosphodolichol N-acetylglucosaminyltransferase activity"/>
    <property type="evidence" value="ECO:0007669"/>
    <property type="project" value="TreeGrafter"/>
</dbReference>
<evidence type="ECO:0000256" key="1">
    <source>
        <dbReference type="ARBA" id="ARBA00004389"/>
    </source>
</evidence>
<evidence type="ECO:0000256" key="7">
    <source>
        <dbReference type="ARBA" id="ARBA00023136"/>
    </source>
</evidence>
<evidence type="ECO:0000256" key="5">
    <source>
        <dbReference type="ARBA" id="ARBA00022824"/>
    </source>
</evidence>
<keyword evidence="10 11" id="KW-0808">Transferase</keyword>
<comment type="similarity">
    <text evidence="2">Belongs to the ALG14 family.</text>
</comment>
<sequence length="250" mass="28941">MYSLPLTYFISLCEKVLNLLTGEDDFWEMVNTIYHLCIVSSCFFLCRFIYLVHKTSNNVVKIWPKQPKDKSVSTMIVIGSGGHTTEMLRLMRVMTPHLYCPRTYVMASSDKTSEFKVHVVEEHLATKASKKYRKYSIFKIPRSRDVGQSFITSFVSTVYSFLRCLPMMLYHRPELVLCNGPGTCIPICIIAFVLRTLFLSNTMIIFIESVCRVDSLSMTGKILYYFADVFLVQWPDLEQKYSRTAYVGRV</sequence>
<dbReference type="Gene3D" id="3.40.50.2000">
    <property type="entry name" value="Glycogen Phosphorylase B"/>
    <property type="match status" value="1"/>
</dbReference>
<evidence type="ECO:0000256" key="8">
    <source>
        <dbReference type="SAM" id="Phobius"/>
    </source>
</evidence>
<dbReference type="InterPro" id="IPR013969">
    <property type="entry name" value="Oligosacch_biosynth_Alg14"/>
</dbReference>
<protein>
    <recommendedName>
        <fullName evidence="3">UDP-N-acetylglucosamine transferase subunit ALG14</fullName>
    </recommendedName>
</protein>
<gene>
    <name evidence="10 11" type="primary">LOC117644409</name>
</gene>
<comment type="subcellular location">
    <subcellularLocation>
        <location evidence="1">Endoplasmic reticulum membrane</location>
        <topology evidence="1">Single-pass membrane protein</topology>
    </subcellularLocation>
</comment>
<evidence type="ECO:0000256" key="3">
    <source>
        <dbReference type="ARBA" id="ARBA00017467"/>
    </source>
</evidence>